<keyword evidence="10" id="KW-0809">Transit peptide</keyword>
<keyword evidence="14" id="KW-0472">Membrane</keyword>
<dbReference type="FunFam" id="3.20.20.70:FF:000066">
    <property type="entry name" value="Dihydroorotate dehydrogenase (quinone), mitochondrial"/>
    <property type="match status" value="1"/>
</dbReference>
<dbReference type="InterPro" id="IPR050074">
    <property type="entry name" value="DHO_dehydrogenase"/>
</dbReference>
<evidence type="ECO:0000256" key="12">
    <source>
        <dbReference type="ARBA" id="ARBA00023002"/>
    </source>
</evidence>
<evidence type="ECO:0000256" key="5">
    <source>
        <dbReference type="ARBA" id="ARBA00017599"/>
    </source>
</evidence>
<evidence type="ECO:0000313" key="19">
    <source>
        <dbReference type="Proteomes" id="UP001353858"/>
    </source>
</evidence>
<dbReference type="CDD" id="cd04738">
    <property type="entry name" value="DHOD_2_like"/>
    <property type="match status" value="1"/>
</dbReference>
<dbReference type="GO" id="GO:0006207">
    <property type="term" value="P:'de novo' pyrimidine nucleobase biosynthetic process"/>
    <property type="evidence" value="ECO:0007669"/>
    <property type="project" value="InterPro"/>
</dbReference>
<evidence type="ECO:0000256" key="7">
    <source>
        <dbReference type="ARBA" id="ARBA00022643"/>
    </source>
</evidence>
<evidence type="ECO:0000256" key="15">
    <source>
        <dbReference type="ARBA" id="ARBA00048639"/>
    </source>
</evidence>
<organism evidence="18 19">
    <name type="scientific">Aquatica leii</name>
    <dbReference type="NCBI Taxonomy" id="1421715"/>
    <lineage>
        <taxon>Eukaryota</taxon>
        <taxon>Metazoa</taxon>
        <taxon>Ecdysozoa</taxon>
        <taxon>Arthropoda</taxon>
        <taxon>Hexapoda</taxon>
        <taxon>Insecta</taxon>
        <taxon>Pterygota</taxon>
        <taxon>Neoptera</taxon>
        <taxon>Endopterygota</taxon>
        <taxon>Coleoptera</taxon>
        <taxon>Polyphaga</taxon>
        <taxon>Elateriformia</taxon>
        <taxon>Elateroidea</taxon>
        <taxon>Lampyridae</taxon>
        <taxon>Luciolinae</taxon>
        <taxon>Aquatica</taxon>
    </lineage>
</organism>
<keyword evidence="13 16" id="KW-0496">Mitochondrion</keyword>
<keyword evidence="6 16" id="KW-0285">Flavoprotein</keyword>
<dbReference type="InterPro" id="IPR005719">
    <property type="entry name" value="Dihydroorotate_DH_2"/>
</dbReference>
<feature type="domain" description="Dihydroorotate dehydrogenase catalytic" evidence="17">
    <location>
        <begin position="77"/>
        <end position="373"/>
    </location>
</feature>
<evidence type="ECO:0000256" key="3">
    <source>
        <dbReference type="ARBA" id="ARBA00005359"/>
    </source>
</evidence>
<accession>A0AAN7ST34</accession>
<dbReference type="GO" id="GO:0106430">
    <property type="term" value="F:dihydroorotate dehydrogenase (quinone) activity"/>
    <property type="evidence" value="ECO:0007669"/>
    <property type="project" value="UniProtKB-EC"/>
</dbReference>
<comment type="cofactor">
    <cofactor evidence="16">
        <name>FMN</name>
        <dbReference type="ChEBI" id="CHEBI:58210"/>
    </cofactor>
    <text evidence="16">Binds 1 FMN per subunit.</text>
</comment>
<dbReference type="InterPro" id="IPR001295">
    <property type="entry name" value="Dihydroorotate_DH_CS"/>
</dbReference>
<dbReference type="PANTHER" id="PTHR48109">
    <property type="entry name" value="DIHYDROOROTATE DEHYDROGENASE (QUINONE), MITOCHONDRIAL-RELATED"/>
    <property type="match status" value="1"/>
</dbReference>
<evidence type="ECO:0000256" key="4">
    <source>
        <dbReference type="ARBA" id="ARBA00012791"/>
    </source>
</evidence>
<comment type="subcellular location">
    <subcellularLocation>
        <location evidence="1 16">Mitochondrion inner membrane</location>
        <topology evidence="1 16">Single-pass membrane protein</topology>
    </subcellularLocation>
</comment>
<evidence type="ECO:0000256" key="8">
    <source>
        <dbReference type="ARBA" id="ARBA00022692"/>
    </source>
</evidence>
<dbReference type="PROSITE" id="PS00912">
    <property type="entry name" value="DHODEHASE_2"/>
    <property type="match status" value="1"/>
</dbReference>
<dbReference type="SUPFAM" id="SSF51395">
    <property type="entry name" value="FMN-linked oxidoreductases"/>
    <property type="match status" value="1"/>
</dbReference>
<name>A0AAN7ST34_9COLE</name>
<comment type="pathway">
    <text evidence="2 16">Pyrimidine metabolism; UMP biosynthesis via de novo pathway; orotate from (S)-dihydroorotate (quinone route): step 1/1.</text>
</comment>
<dbReference type="NCBIfam" id="TIGR01036">
    <property type="entry name" value="pyrD_sub2"/>
    <property type="match status" value="1"/>
</dbReference>
<keyword evidence="8" id="KW-0812">Transmembrane</keyword>
<dbReference type="InterPro" id="IPR013785">
    <property type="entry name" value="Aldolase_TIM"/>
</dbReference>
<dbReference type="PROSITE" id="PS00911">
    <property type="entry name" value="DHODEHASE_1"/>
    <property type="match status" value="1"/>
</dbReference>
<protein>
    <recommendedName>
        <fullName evidence="5 16">Dihydroorotate dehydrogenase (quinone), mitochondrial</fullName>
        <shortName evidence="16">DHOdehase</shortName>
        <ecNumber evidence="4 16">1.3.5.2</ecNumber>
    </recommendedName>
</protein>
<dbReference type="EMBL" id="JARPUR010000001">
    <property type="protein sequence ID" value="KAK4887520.1"/>
    <property type="molecule type" value="Genomic_DNA"/>
</dbReference>
<comment type="caution">
    <text evidence="18">The sequence shown here is derived from an EMBL/GenBank/DDBJ whole genome shotgun (WGS) entry which is preliminary data.</text>
</comment>
<comment type="similarity">
    <text evidence="3 16">Belongs to the dihydroorotate dehydrogenase family. Type 2 subfamily.</text>
</comment>
<dbReference type="Proteomes" id="UP001353858">
    <property type="component" value="Unassembled WGS sequence"/>
</dbReference>
<proteinExistence type="inferred from homology"/>
<gene>
    <name evidence="18" type="ORF">RN001_003791</name>
</gene>
<dbReference type="Pfam" id="PF01180">
    <property type="entry name" value="DHO_dh"/>
    <property type="match status" value="1"/>
</dbReference>
<keyword evidence="19" id="KW-1185">Reference proteome</keyword>
<dbReference type="EC" id="1.3.5.2" evidence="4 16"/>
<evidence type="ECO:0000256" key="11">
    <source>
        <dbReference type="ARBA" id="ARBA00022989"/>
    </source>
</evidence>
<evidence type="ECO:0000256" key="14">
    <source>
        <dbReference type="ARBA" id="ARBA00023136"/>
    </source>
</evidence>
<evidence type="ECO:0000256" key="6">
    <source>
        <dbReference type="ARBA" id="ARBA00022630"/>
    </source>
</evidence>
<evidence type="ECO:0000256" key="1">
    <source>
        <dbReference type="ARBA" id="ARBA00004434"/>
    </source>
</evidence>
<evidence type="ECO:0000256" key="16">
    <source>
        <dbReference type="RuleBase" id="RU361255"/>
    </source>
</evidence>
<dbReference type="GO" id="GO:0009220">
    <property type="term" value="P:pyrimidine ribonucleotide biosynthetic process"/>
    <property type="evidence" value="ECO:0007669"/>
    <property type="project" value="TreeGrafter"/>
</dbReference>
<evidence type="ECO:0000256" key="2">
    <source>
        <dbReference type="ARBA" id="ARBA00005161"/>
    </source>
</evidence>
<comment type="catalytic activity">
    <reaction evidence="15 16">
        <text>(S)-dihydroorotate + a quinone = orotate + a quinol</text>
        <dbReference type="Rhea" id="RHEA:30187"/>
        <dbReference type="ChEBI" id="CHEBI:24646"/>
        <dbReference type="ChEBI" id="CHEBI:30839"/>
        <dbReference type="ChEBI" id="CHEBI:30864"/>
        <dbReference type="ChEBI" id="CHEBI:132124"/>
        <dbReference type="EC" id="1.3.5.2"/>
    </reaction>
</comment>
<reference evidence="19" key="1">
    <citation type="submission" date="2023-01" db="EMBL/GenBank/DDBJ databases">
        <title>Key to firefly adult light organ development and bioluminescence: homeobox transcription factors regulate luciferase expression and transportation to peroxisome.</title>
        <authorList>
            <person name="Fu X."/>
        </authorList>
    </citation>
    <scope>NUCLEOTIDE SEQUENCE [LARGE SCALE GENOMIC DNA]</scope>
</reference>
<keyword evidence="9 16" id="KW-0999">Mitochondrion inner membrane</keyword>
<dbReference type="GO" id="GO:0005743">
    <property type="term" value="C:mitochondrial inner membrane"/>
    <property type="evidence" value="ECO:0007669"/>
    <property type="project" value="UniProtKB-SubCell"/>
</dbReference>
<dbReference type="InterPro" id="IPR005720">
    <property type="entry name" value="Dihydroorotate_DH_cat"/>
</dbReference>
<evidence type="ECO:0000256" key="10">
    <source>
        <dbReference type="ARBA" id="ARBA00022946"/>
    </source>
</evidence>
<keyword evidence="11" id="KW-1133">Transmembrane helix</keyword>
<sequence>MSRFTVFAKLKSAAVLIVASYGTFAVVSVYKGNERFYKEVIMPLVHRLDPERAHELAIFMAKYRFVPKNIYEDPEVLNTQVFGKKLLNPIGVAAGFDKHGEAIMGLRDMGFGFVEIGSVTPEPQLGNEKPRVFRLSEDYAVINRYGFNSVGHNLVLQRLENLRHKQNLNYTVGVNLGKNKTSSDPISDYVDGVKKFGPVSDYLVINISSPNTPGLRNMQTKVALTALLKALVETRNNLPQVVKPQLLLKLAPDLSFEERKEIAEVLAMKQCKIDGLIVCNTTVERPDYLRNKKKNEGGGLSGQPLKDVSTKMISDMYRLTGGMFIIGVGGVFSGQDAYEKIKAGASVVQLYTSMIYEGPPIVTKVKKELAELLIADGYKNISEAIGKDLK</sequence>
<dbReference type="AlphaFoldDB" id="A0AAN7ST34"/>
<dbReference type="PANTHER" id="PTHR48109:SF4">
    <property type="entry name" value="DIHYDROOROTATE DEHYDROGENASE (QUINONE), MITOCHONDRIAL"/>
    <property type="match status" value="1"/>
</dbReference>
<dbReference type="Gene3D" id="3.20.20.70">
    <property type="entry name" value="Aldolase class I"/>
    <property type="match status" value="1"/>
</dbReference>
<dbReference type="NCBIfam" id="NF003652">
    <property type="entry name" value="PRK05286.2-5"/>
    <property type="match status" value="1"/>
</dbReference>
<evidence type="ECO:0000256" key="13">
    <source>
        <dbReference type="ARBA" id="ARBA00023128"/>
    </source>
</evidence>
<evidence type="ECO:0000256" key="9">
    <source>
        <dbReference type="ARBA" id="ARBA00022792"/>
    </source>
</evidence>
<evidence type="ECO:0000259" key="17">
    <source>
        <dbReference type="Pfam" id="PF01180"/>
    </source>
</evidence>
<keyword evidence="7 16" id="KW-0288">FMN</keyword>
<dbReference type="NCBIfam" id="NF003645">
    <property type="entry name" value="PRK05286.1-2"/>
    <property type="match status" value="1"/>
</dbReference>
<evidence type="ECO:0000313" key="18">
    <source>
        <dbReference type="EMBL" id="KAK4887520.1"/>
    </source>
</evidence>
<keyword evidence="12 16" id="KW-0560">Oxidoreductase</keyword>